<feature type="compositionally biased region" description="Basic and acidic residues" evidence="1">
    <location>
        <begin position="1018"/>
        <end position="1034"/>
    </location>
</feature>
<feature type="compositionally biased region" description="Basic and acidic residues" evidence="1">
    <location>
        <begin position="99"/>
        <end position="111"/>
    </location>
</feature>
<feature type="compositionally biased region" description="Basic and acidic residues" evidence="1">
    <location>
        <begin position="1160"/>
        <end position="1169"/>
    </location>
</feature>
<dbReference type="Pfam" id="PF15257">
    <property type="entry name" value="DUF4590"/>
    <property type="match status" value="1"/>
</dbReference>
<dbReference type="EMBL" id="JAOPHQ010000057">
    <property type="protein sequence ID" value="KAK0155953.1"/>
    <property type="molecule type" value="Genomic_DNA"/>
</dbReference>
<sequence>MRDEVKVFQQHCGGENLCVYKGRLQEGEAFQFVSRRHRGFPFSLTFFLNGMQVERISSCCEFKHRKGSRLAGRHKHFGFTSVEGASPCYKCIIAMGLDKKPTPPPKRVKDDTETEMTSSPSDTHKETAEEEEKENEEVEEEKEKERTVSTADPETPQPQDMETEIKEEIIHEDKPRDDYEEDFEADDEADENSKVKDTKALSPSSDKEQQEKEKYASSDSEDNDADEDRQSRSDSSSSSSERQSEDEDTKEDHQHAAESKEPRGEEDPPGPNPEETPTEPAAEDHPTEADTPDTQIPVSSSPPPPPPPSSPPDLPATPAVAQDSETQGIRGESTGETLAPEVTETSVPSGSMGKGHEDTSIPASAEDAGEGEGLPAEVERAKSVQEKLAEAILTEGQCHSEPELSDTTTEEEEESTGKDNQQNNKDALPIESEALVTQQPNQPEEIKCEASVDDAGEVGEEVTVEQDDKEQLEAQPIDEVGNVKDEKDKEEEEKPTLEADRIEENIGTEKEDSVEKEKEDKDTSPLQESEEKVEVENQEAMSQAEEPVKPGDAEAAEDDQEKEPEEIEEEAGVQADSQTEQKVKNNETNNEPLASEPEKTAAVETALQDDAEEQQTSAMSDTAETKAEPSEEPADVSCEESPVSDRGKPGDGEATVELAETLVPVESSSSLSELSGAAVLQAEQTAAAETSGTKIDDDEPVKDLHEESASHEDAGNGGDEIESIRGRQVDDTAGEGGSLTSVLENNIEKDNVEKEVEGEDYNVEKSETDQVETTEESDLKAEVHTGNDREEEEGKEEECKTKAVSKQKVEEDEATEQTNDGKNPEENETLEGTDDKASEVAGEENVHKEEKPEKDIEEAEDGECSQNKVNGEGSEKQVSEIENSIDAKEGSQSTEDQAEKNADHVEKNEAQKQDTGTAKEQAENNTDQEAKKEAEKTSDESNVESENVGNAYQADEAIGIQPEDKAEDINGKVLGSDGDHGEDENDKGKVDAEKGEAEQEASGEIKVNNVDQGNEGNQGKDDVEGEKIDPKDSEEQNEETKEDEEDCTKDHEEKDNKCEEENVDLSPSVDQVPKEAQMEEEQVESVSEVVEAAESQEDKQLLDKNEDKDTDVEQESRDENQDKCSEMNTTKEHDQKLSVIIDSTEGQTQSSEPTVMDTASKVDDEKVESITESALNIDKHPDTDNNSVAGAVEPTAVNGEHSADTEEGSKPSEEAESVVFKPEAEQAQPTVHQAAQNSSELGKDGPGILEVNEINEKDSVIPEDLESEDNRDSLVTNWVTLHQTSNYFEKFVEPLDDMKELPSDAIAGASDRSGTDTNGLRFVRSASPPQNMTRSEGNEESIKNNEKEREHMLNNSTNSDVNTKLGLTVSDLRSNHSEGQDESEPAKDKQELKKQTEVKTLVPTSEADQSTEESTQTPIKGESTLEKHNTGSSEGDRDQDAPTKGNIENCDSSKMEMEDIGENNNVETNVQPESTTEPITELQQEKEEVKDEPEVGENQTTVEEINNPPSPDNTDDRQEHPEGPGGSSKSTPADSEAQHDNTKETMESKEVDITEVTAVTNLTDVTNLTSSSTSGNGNDEGAQNKPQIQSKPSSDRSGSLNGENKGIQLIEDLKPTVSKDQLSTYKVEETSLFGRSSYPQFTTQTGSGY</sequence>
<feature type="region of interest" description="Disordered" evidence="1">
    <location>
        <begin position="99"/>
        <end position="1270"/>
    </location>
</feature>
<dbReference type="Proteomes" id="UP001174136">
    <property type="component" value="Unassembled WGS sequence"/>
</dbReference>
<protein>
    <recommendedName>
        <fullName evidence="2">DUF4590 domain-containing protein</fullName>
    </recommendedName>
</protein>
<feature type="compositionally biased region" description="Basic and acidic residues" evidence="1">
    <location>
        <begin position="1423"/>
        <end position="1441"/>
    </location>
</feature>
<gene>
    <name evidence="3" type="ORF">N1851_001513</name>
</gene>
<feature type="compositionally biased region" description="Acidic residues" evidence="1">
    <location>
        <begin position="178"/>
        <end position="190"/>
    </location>
</feature>
<dbReference type="PANTHER" id="PTHR23034">
    <property type="entry name" value="GLUTAMATE-RICH PROTEIN 3"/>
    <property type="match status" value="1"/>
</dbReference>
<feature type="compositionally biased region" description="Polar residues" evidence="1">
    <location>
        <begin position="913"/>
        <end position="927"/>
    </location>
</feature>
<comment type="caution">
    <text evidence="3">The sequence shown here is derived from an EMBL/GenBank/DDBJ whole genome shotgun (WGS) entry which is preliminary data.</text>
</comment>
<feature type="region of interest" description="Disordered" evidence="1">
    <location>
        <begin position="1302"/>
        <end position="1649"/>
    </location>
</feature>
<organism evidence="3 4">
    <name type="scientific">Merluccius polli</name>
    <name type="common">Benguela hake</name>
    <name type="synonym">Merluccius cadenati</name>
    <dbReference type="NCBI Taxonomy" id="89951"/>
    <lineage>
        <taxon>Eukaryota</taxon>
        <taxon>Metazoa</taxon>
        <taxon>Chordata</taxon>
        <taxon>Craniata</taxon>
        <taxon>Vertebrata</taxon>
        <taxon>Euteleostomi</taxon>
        <taxon>Actinopterygii</taxon>
        <taxon>Neopterygii</taxon>
        <taxon>Teleostei</taxon>
        <taxon>Neoteleostei</taxon>
        <taxon>Acanthomorphata</taxon>
        <taxon>Zeiogadaria</taxon>
        <taxon>Gadariae</taxon>
        <taxon>Gadiformes</taxon>
        <taxon>Gadoidei</taxon>
        <taxon>Merlucciidae</taxon>
        <taxon>Merluccius</taxon>
    </lineage>
</organism>
<evidence type="ECO:0000313" key="4">
    <source>
        <dbReference type="Proteomes" id="UP001174136"/>
    </source>
</evidence>
<feature type="compositionally biased region" description="Basic and acidic residues" evidence="1">
    <location>
        <begin position="1114"/>
        <end position="1136"/>
    </location>
</feature>
<feature type="compositionally biased region" description="Pro residues" evidence="1">
    <location>
        <begin position="300"/>
        <end position="315"/>
    </location>
</feature>
<feature type="compositionally biased region" description="Polar residues" evidence="1">
    <location>
        <begin position="1633"/>
        <end position="1649"/>
    </location>
</feature>
<reference evidence="3" key="1">
    <citation type="journal article" date="2023" name="Front. Mar. Sci.">
        <title>A new Merluccius polli reference genome to investigate the effects of global change in West African waters.</title>
        <authorList>
            <person name="Mateo J.L."/>
            <person name="Blanco-Fernandez C."/>
            <person name="Garcia-Vazquez E."/>
            <person name="Machado-Schiaffino G."/>
        </authorList>
    </citation>
    <scope>NUCLEOTIDE SEQUENCE</scope>
    <source>
        <strain evidence="3">C29</strain>
        <tissue evidence="3">Fin</tissue>
    </source>
</reference>
<feature type="compositionally biased region" description="Basic and acidic residues" evidence="1">
    <location>
        <begin position="1048"/>
        <end position="1060"/>
    </location>
</feature>
<feature type="compositionally biased region" description="Basic and acidic residues" evidence="1">
    <location>
        <begin position="833"/>
        <end position="854"/>
    </location>
</feature>
<feature type="compositionally biased region" description="Polar residues" evidence="1">
    <location>
        <begin position="1402"/>
        <end position="1418"/>
    </location>
</feature>
<feature type="compositionally biased region" description="Basic and acidic residues" evidence="1">
    <location>
        <begin position="701"/>
        <end position="714"/>
    </location>
</feature>
<feature type="compositionally biased region" description="Polar residues" evidence="1">
    <location>
        <begin position="1144"/>
        <end position="1153"/>
    </location>
</feature>
<feature type="compositionally biased region" description="Basic and acidic residues" evidence="1">
    <location>
        <begin position="1096"/>
        <end position="1107"/>
    </location>
</feature>
<dbReference type="InterPro" id="IPR048257">
    <property type="entry name" value="DUF4590"/>
</dbReference>
<feature type="compositionally biased region" description="Basic and acidic residues" evidence="1">
    <location>
        <begin position="928"/>
        <end position="939"/>
    </location>
</feature>
<feature type="compositionally biased region" description="Basic and acidic residues" evidence="1">
    <location>
        <begin position="746"/>
        <end position="755"/>
    </location>
</feature>
<feature type="compositionally biased region" description="Polar residues" evidence="1">
    <location>
        <begin position="148"/>
        <end position="160"/>
    </location>
</feature>
<feature type="compositionally biased region" description="Basic and acidic residues" evidence="1">
    <location>
        <begin position="1483"/>
        <end position="1493"/>
    </location>
</feature>
<dbReference type="PANTHER" id="PTHR23034:SF2">
    <property type="entry name" value="GLUTAMATE-RICH PROTEIN 3"/>
    <property type="match status" value="1"/>
</dbReference>
<feature type="compositionally biased region" description="Acidic residues" evidence="1">
    <location>
        <begin position="554"/>
        <end position="571"/>
    </location>
</feature>
<feature type="compositionally biased region" description="Acidic residues" evidence="1">
    <location>
        <begin position="128"/>
        <end position="140"/>
    </location>
</feature>
<name>A0AA47NBF6_MERPO</name>
<feature type="compositionally biased region" description="Polar residues" evidence="1">
    <location>
        <begin position="1557"/>
        <end position="1568"/>
    </location>
</feature>
<evidence type="ECO:0000313" key="3">
    <source>
        <dbReference type="EMBL" id="KAK0155953.1"/>
    </source>
</evidence>
<feature type="compositionally biased region" description="Polar residues" evidence="1">
    <location>
        <begin position="1584"/>
        <end position="1602"/>
    </location>
</feature>
<feature type="compositionally biased region" description="Basic and acidic residues" evidence="1">
    <location>
        <begin position="481"/>
        <end position="535"/>
    </location>
</feature>
<feature type="compositionally biased region" description="Basic and acidic residues" evidence="1">
    <location>
        <begin position="986"/>
        <end position="997"/>
    </location>
</feature>
<feature type="compositionally biased region" description="Basic and acidic residues" evidence="1">
    <location>
        <begin position="377"/>
        <end position="389"/>
    </location>
</feature>
<feature type="compositionally biased region" description="Basic and acidic residues" evidence="1">
    <location>
        <begin position="1373"/>
        <end position="1397"/>
    </location>
</feature>
<dbReference type="InterPro" id="IPR027962">
    <property type="entry name" value="ERICH3"/>
</dbReference>
<feature type="compositionally biased region" description="Low complexity" evidence="1">
    <location>
        <begin position="1084"/>
        <end position="1093"/>
    </location>
</feature>
<feature type="compositionally biased region" description="Polar residues" evidence="1">
    <location>
        <begin position="1353"/>
        <end position="1362"/>
    </location>
</feature>
<feature type="compositionally biased region" description="Basic and acidic residues" evidence="1">
    <location>
        <begin position="1536"/>
        <end position="1552"/>
    </location>
</feature>
<feature type="compositionally biased region" description="Low complexity" evidence="1">
    <location>
        <begin position="666"/>
        <end position="690"/>
    </location>
</feature>
<feature type="compositionally biased region" description="Basic and acidic residues" evidence="1">
    <location>
        <begin position="873"/>
        <end position="889"/>
    </location>
</feature>
<feature type="compositionally biased region" description="Polar residues" evidence="1">
    <location>
        <begin position="1462"/>
        <end position="1482"/>
    </location>
</feature>
<feature type="compositionally biased region" description="Basic and acidic residues" evidence="1">
    <location>
        <begin position="777"/>
        <end position="788"/>
    </location>
</feature>
<feature type="compositionally biased region" description="Acidic residues" evidence="1">
    <location>
        <begin position="1035"/>
        <end position="1047"/>
    </location>
</feature>
<feature type="domain" description="DUF4590" evidence="2">
    <location>
        <begin position="1"/>
        <end position="106"/>
    </location>
</feature>
<accession>A0AA47NBF6</accession>
<evidence type="ECO:0000256" key="1">
    <source>
        <dbReference type="SAM" id="MobiDB-lite"/>
    </source>
</evidence>
<feature type="compositionally biased region" description="Basic and acidic residues" evidence="1">
    <location>
        <begin position="1201"/>
        <end position="1213"/>
    </location>
</feature>
<keyword evidence="4" id="KW-1185">Reference proteome</keyword>
<feature type="compositionally biased region" description="Basic and acidic residues" evidence="1">
    <location>
        <begin position="897"/>
        <end position="912"/>
    </location>
</feature>
<feature type="compositionally biased region" description="Acidic residues" evidence="1">
    <location>
        <begin position="451"/>
        <end position="470"/>
    </location>
</feature>
<feature type="compositionally biased region" description="Polar residues" evidence="1">
    <location>
        <begin position="1227"/>
        <end position="1240"/>
    </location>
</feature>
<proteinExistence type="predicted"/>
<feature type="compositionally biased region" description="Basic and acidic residues" evidence="1">
    <location>
        <begin position="250"/>
        <end position="266"/>
    </location>
</feature>
<feature type="compositionally biased region" description="Basic and acidic residues" evidence="1">
    <location>
        <begin position="163"/>
        <end position="177"/>
    </location>
</feature>
<feature type="compositionally biased region" description="Basic and acidic residues" evidence="1">
    <location>
        <begin position="191"/>
        <end position="216"/>
    </location>
</feature>
<evidence type="ECO:0000259" key="2">
    <source>
        <dbReference type="Pfam" id="PF15257"/>
    </source>
</evidence>
<feature type="compositionally biased region" description="Basic and acidic residues" evidence="1">
    <location>
        <begin position="1336"/>
        <end position="1352"/>
    </location>
</feature>